<evidence type="ECO:0000256" key="7">
    <source>
        <dbReference type="SAM" id="Phobius"/>
    </source>
</evidence>
<feature type="domain" description="HAMP" evidence="8">
    <location>
        <begin position="312"/>
        <end position="364"/>
    </location>
</feature>
<dbReference type="Pfam" id="PF00672">
    <property type="entry name" value="HAMP"/>
    <property type="match status" value="1"/>
</dbReference>
<dbReference type="RefSeq" id="WP_013843311.1">
    <property type="nucleotide sequence ID" value="NC_015589.1"/>
</dbReference>
<feature type="transmembrane region" description="Helical" evidence="7">
    <location>
        <begin position="15"/>
        <end position="36"/>
    </location>
</feature>
<dbReference type="Gene3D" id="3.30.450.20">
    <property type="entry name" value="PAS domain"/>
    <property type="match status" value="2"/>
</dbReference>
<dbReference type="PROSITE" id="PS50887">
    <property type="entry name" value="GGDEF"/>
    <property type="match status" value="1"/>
</dbReference>
<evidence type="ECO:0000256" key="1">
    <source>
        <dbReference type="ARBA" id="ARBA00004651"/>
    </source>
</evidence>
<dbReference type="EMBL" id="CP002780">
    <property type="protein sequence ID" value="AEG61565.1"/>
    <property type="molecule type" value="Genomic_DNA"/>
</dbReference>
<evidence type="ECO:0000256" key="5">
    <source>
        <dbReference type="ARBA" id="ARBA00023136"/>
    </source>
</evidence>
<dbReference type="HOGENOM" id="CLU_000445_134_4_9"/>
<keyword evidence="3 7" id="KW-0812">Transmembrane</keyword>
<keyword evidence="5 7" id="KW-0472">Membrane</keyword>
<evidence type="ECO:0000256" key="6">
    <source>
        <dbReference type="SAM" id="Coils"/>
    </source>
</evidence>
<dbReference type="GO" id="GO:0043709">
    <property type="term" value="P:cell adhesion involved in single-species biofilm formation"/>
    <property type="evidence" value="ECO:0007669"/>
    <property type="project" value="TreeGrafter"/>
</dbReference>
<evidence type="ECO:0000256" key="2">
    <source>
        <dbReference type="ARBA" id="ARBA00022475"/>
    </source>
</evidence>
<dbReference type="NCBIfam" id="TIGR00254">
    <property type="entry name" value="GGDEF"/>
    <property type="match status" value="1"/>
</dbReference>
<dbReference type="CDD" id="cd06225">
    <property type="entry name" value="HAMP"/>
    <property type="match status" value="1"/>
</dbReference>
<dbReference type="CDD" id="cd01949">
    <property type="entry name" value="GGDEF"/>
    <property type="match status" value="1"/>
</dbReference>
<dbReference type="GO" id="GO:0005886">
    <property type="term" value="C:plasma membrane"/>
    <property type="evidence" value="ECO:0007669"/>
    <property type="project" value="UniProtKB-SubCell"/>
</dbReference>
<gene>
    <name evidence="10" type="ordered locus">Desru_3360</name>
</gene>
<dbReference type="SMART" id="SM00304">
    <property type="entry name" value="HAMP"/>
    <property type="match status" value="1"/>
</dbReference>
<dbReference type="OrthoDB" id="9783388at2"/>
<dbReference type="Gene3D" id="3.30.70.270">
    <property type="match status" value="1"/>
</dbReference>
<evidence type="ECO:0000259" key="8">
    <source>
        <dbReference type="PROSITE" id="PS50885"/>
    </source>
</evidence>
<dbReference type="SMART" id="SM00267">
    <property type="entry name" value="GGDEF"/>
    <property type="match status" value="1"/>
</dbReference>
<dbReference type="Proteomes" id="UP000009234">
    <property type="component" value="Chromosome"/>
</dbReference>
<dbReference type="SUPFAM" id="SSF158472">
    <property type="entry name" value="HAMP domain-like"/>
    <property type="match status" value="1"/>
</dbReference>
<dbReference type="InterPro" id="IPR043128">
    <property type="entry name" value="Rev_trsase/Diguanyl_cyclase"/>
</dbReference>
<dbReference type="SUPFAM" id="SSF55073">
    <property type="entry name" value="Nucleotide cyclase"/>
    <property type="match status" value="1"/>
</dbReference>
<name>F6DKE8_DESRL</name>
<dbReference type="Pfam" id="PF00990">
    <property type="entry name" value="GGDEF"/>
    <property type="match status" value="1"/>
</dbReference>
<dbReference type="KEGG" id="dru:Desru_3360"/>
<dbReference type="PANTHER" id="PTHR45138">
    <property type="entry name" value="REGULATORY COMPONENTS OF SENSORY TRANSDUCTION SYSTEM"/>
    <property type="match status" value="1"/>
</dbReference>
<comment type="subcellular location">
    <subcellularLocation>
        <location evidence="1">Cell membrane</location>
        <topology evidence="1">Multi-pass membrane protein</topology>
    </subcellularLocation>
</comment>
<dbReference type="SUPFAM" id="SSF103190">
    <property type="entry name" value="Sensory domain-like"/>
    <property type="match status" value="1"/>
</dbReference>
<dbReference type="FunFam" id="3.30.70.270:FF:000001">
    <property type="entry name" value="Diguanylate cyclase domain protein"/>
    <property type="match status" value="1"/>
</dbReference>
<proteinExistence type="predicted"/>
<feature type="domain" description="GGDEF" evidence="9">
    <location>
        <begin position="421"/>
        <end position="559"/>
    </location>
</feature>
<dbReference type="InterPro" id="IPR000160">
    <property type="entry name" value="GGDEF_dom"/>
</dbReference>
<evidence type="ECO:0000256" key="4">
    <source>
        <dbReference type="ARBA" id="ARBA00022989"/>
    </source>
</evidence>
<dbReference type="AlphaFoldDB" id="F6DKE8"/>
<evidence type="ECO:0000313" key="11">
    <source>
        <dbReference type="Proteomes" id="UP000009234"/>
    </source>
</evidence>
<dbReference type="GO" id="GO:0007165">
    <property type="term" value="P:signal transduction"/>
    <property type="evidence" value="ECO:0007669"/>
    <property type="project" value="InterPro"/>
</dbReference>
<dbReference type="STRING" id="696281.Desru_3360"/>
<evidence type="ECO:0000259" key="9">
    <source>
        <dbReference type="PROSITE" id="PS50887"/>
    </source>
</evidence>
<protein>
    <submittedName>
        <fullName evidence="10">Diguanylate cyclase</fullName>
    </submittedName>
</protein>
<reference evidence="11" key="1">
    <citation type="submission" date="2011-05" db="EMBL/GenBank/DDBJ databases">
        <title>Complete sequence of Desulfotomaculum ruminis DSM 2154.</title>
        <authorList>
            <person name="Lucas S."/>
            <person name="Copeland A."/>
            <person name="Lapidus A."/>
            <person name="Cheng J.-F."/>
            <person name="Goodwin L."/>
            <person name="Pitluck S."/>
            <person name="Lu M."/>
            <person name="Detter J.C."/>
            <person name="Han C."/>
            <person name="Tapia R."/>
            <person name="Land M."/>
            <person name="Hauser L."/>
            <person name="Kyrpides N."/>
            <person name="Ivanova N."/>
            <person name="Mikhailova N."/>
            <person name="Pagani I."/>
            <person name="Stams A.J.M."/>
            <person name="Plugge C.M."/>
            <person name="Muyzer G."/>
            <person name="Kuever J."/>
            <person name="Parshina S.N."/>
            <person name="Ivanova A.E."/>
            <person name="Nazina T.N."/>
            <person name="Brambilla E."/>
            <person name="Spring S."/>
            <person name="Klenk H.-P."/>
            <person name="Woyke T."/>
        </authorList>
    </citation>
    <scope>NUCLEOTIDE SEQUENCE [LARGE SCALE GENOMIC DNA]</scope>
    <source>
        <strain evidence="11">ATCC 23193 / DSM 2154 / NCIB 8452 / DL</strain>
    </source>
</reference>
<dbReference type="InterPro" id="IPR033479">
    <property type="entry name" value="dCache_1"/>
</dbReference>
<sequence length="568" mass="63699">MLNNFILGKRIRTSLLTGFVVFIILPALLVGLFTLLQSHRIMEKSVHNTLDYLADTQQNAMSNWLDGRKVFIEGLAQNEQIKIMEPEAATRVITETLPLDHSFRSLVLVGTDGWVKSGRKNNTIWVGDREYFKQAMVGKTFVSEVLISRSNNDPVITVATPVKNQGKIVGVLFGGVDIKVITKMVQQNFPGTGGESYLINSDGLMISESQFTPELIAKQLVESKSSMNLKLNTQASQMISRGMNGSGIYTNYLDQRVFGLYRWLPDIKMGLIVEKQYHTAMLEAGLNTYYSVILTSGLAMLFFIFFAVYYSHRLSQPLERLAQEVNNIGQEDFRSVINVGANKEVEELVEAINRMSTNLFHSTSQLNSLIEKLEQSQAELNQEKSKLAQISITDELTGLYNRRQLNDEMERLVSLAISLGKNISFMMLDLDRFKRVNDTYGHATGDVVLKEFAVILRELCRATDVVGRFGGEEFVILVPFVKSDVVMAIAERIRAEVENFIFDADHHRIKITVSIGIAAVEAVPGTSVKRTSEELIMAADKCLYKAKNSGRNKTVLELIEIDTEQPPS</sequence>
<evidence type="ECO:0000313" key="10">
    <source>
        <dbReference type="EMBL" id="AEG61565.1"/>
    </source>
</evidence>
<dbReference type="PANTHER" id="PTHR45138:SF9">
    <property type="entry name" value="DIGUANYLATE CYCLASE DGCM-RELATED"/>
    <property type="match status" value="1"/>
</dbReference>
<dbReference type="eggNOG" id="COG3706">
    <property type="taxonomic scope" value="Bacteria"/>
</dbReference>
<dbReference type="Pfam" id="PF02743">
    <property type="entry name" value="dCache_1"/>
    <property type="match status" value="1"/>
</dbReference>
<keyword evidence="2" id="KW-1003">Cell membrane</keyword>
<dbReference type="Gene3D" id="6.10.340.10">
    <property type="match status" value="1"/>
</dbReference>
<dbReference type="InterPro" id="IPR003660">
    <property type="entry name" value="HAMP_dom"/>
</dbReference>
<evidence type="ECO:0000256" key="3">
    <source>
        <dbReference type="ARBA" id="ARBA00022692"/>
    </source>
</evidence>
<dbReference type="CDD" id="cd12914">
    <property type="entry name" value="PDC1_DGC_like"/>
    <property type="match status" value="1"/>
</dbReference>
<keyword evidence="11" id="KW-1185">Reference proteome</keyword>
<organism evidence="10 11">
    <name type="scientific">Desulforamulus ruminis (strain ATCC 23193 / DSM 2154 / NCIMB 8452 / DL)</name>
    <name type="common">Desulfotomaculum ruminis</name>
    <dbReference type="NCBI Taxonomy" id="696281"/>
    <lineage>
        <taxon>Bacteria</taxon>
        <taxon>Bacillati</taxon>
        <taxon>Bacillota</taxon>
        <taxon>Clostridia</taxon>
        <taxon>Eubacteriales</taxon>
        <taxon>Peptococcaceae</taxon>
        <taxon>Desulforamulus</taxon>
    </lineage>
</organism>
<feature type="coiled-coil region" evidence="6">
    <location>
        <begin position="363"/>
        <end position="393"/>
    </location>
</feature>
<dbReference type="InterPro" id="IPR029151">
    <property type="entry name" value="Sensor-like_sf"/>
</dbReference>
<accession>F6DKE8</accession>
<dbReference type="PROSITE" id="PS50885">
    <property type="entry name" value="HAMP"/>
    <property type="match status" value="1"/>
</dbReference>
<dbReference type="GO" id="GO:1902201">
    <property type="term" value="P:negative regulation of bacterial-type flagellum-dependent cell motility"/>
    <property type="evidence" value="ECO:0007669"/>
    <property type="project" value="TreeGrafter"/>
</dbReference>
<dbReference type="InterPro" id="IPR029787">
    <property type="entry name" value="Nucleotide_cyclase"/>
</dbReference>
<keyword evidence="4 7" id="KW-1133">Transmembrane helix</keyword>
<dbReference type="InterPro" id="IPR050469">
    <property type="entry name" value="Diguanylate_Cyclase"/>
</dbReference>
<keyword evidence="6" id="KW-0175">Coiled coil</keyword>
<reference evidence="10 11" key="2">
    <citation type="journal article" date="2012" name="Stand. Genomic Sci.">
        <title>Complete genome sequence of the sulfate-reducing firmicute Desulfotomaculum ruminis type strain (DL(T)).</title>
        <authorList>
            <person name="Spring S."/>
            <person name="Visser M."/>
            <person name="Lu M."/>
            <person name="Copeland A."/>
            <person name="Lapidus A."/>
            <person name="Lucas S."/>
            <person name="Cheng J.F."/>
            <person name="Han C."/>
            <person name="Tapia R."/>
            <person name="Goodwin L.A."/>
            <person name="Pitluck S."/>
            <person name="Ivanova N."/>
            <person name="Land M."/>
            <person name="Hauser L."/>
            <person name="Larimer F."/>
            <person name="Rohde M."/>
            <person name="Goker M."/>
            <person name="Detter J.C."/>
            <person name="Kyrpides N.C."/>
            <person name="Woyke T."/>
            <person name="Schaap P.J."/>
            <person name="Plugge C.M."/>
            <person name="Muyzer G."/>
            <person name="Kuever J."/>
            <person name="Pereira I.A."/>
            <person name="Parshina S.N."/>
            <person name="Bernier-Latmani R."/>
            <person name="Stams A.J."/>
            <person name="Klenk H.P."/>
        </authorList>
    </citation>
    <scope>NUCLEOTIDE SEQUENCE [LARGE SCALE GENOMIC DNA]</scope>
    <source>
        <strain evidence="11">ATCC 23193 / DSM 2154 / NCIB 8452 / DL</strain>
    </source>
</reference>
<feature type="transmembrane region" description="Helical" evidence="7">
    <location>
        <begin position="289"/>
        <end position="310"/>
    </location>
</feature>
<dbReference type="GO" id="GO:0052621">
    <property type="term" value="F:diguanylate cyclase activity"/>
    <property type="evidence" value="ECO:0007669"/>
    <property type="project" value="TreeGrafter"/>
</dbReference>